<dbReference type="AlphaFoldDB" id="A0A556AVE4"/>
<protein>
    <submittedName>
        <fullName evidence="2">Glycosyl hydrolase</fullName>
    </submittedName>
</protein>
<comment type="caution">
    <text evidence="2">The sequence shown here is derived from an EMBL/GenBank/DDBJ whole genome shotgun (WGS) entry which is preliminary data.</text>
</comment>
<dbReference type="PANTHER" id="PTHR33886">
    <property type="entry name" value="UNSATURATED RHAMNOGALACTURONAN HYDROLASE (EUROFUNG)"/>
    <property type="match status" value="1"/>
</dbReference>
<keyword evidence="1 2" id="KW-0378">Hydrolase</keyword>
<dbReference type="GO" id="GO:0005975">
    <property type="term" value="P:carbohydrate metabolic process"/>
    <property type="evidence" value="ECO:0007669"/>
    <property type="project" value="InterPro"/>
</dbReference>
<evidence type="ECO:0000256" key="1">
    <source>
        <dbReference type="ARBA" id="ARBA00022801"/>
    </source>
</evidence>
<dbReference type="OrthoDB" id="258246at2"/>
<dbReference type="InterPro" id="IPR052043">
    <property type="entry name" value="PolySaccharide_Degr_Enz"/>
</dbReference>
<reference evidence="2 3" key="1">
    <citation type="submission" date="2019-07" db="EMBL/GenBank/DDBJ databases">
        <title>Qingshengfaniella alkalisoli gen. nov., sp. nov., isolated from saline soil.</title>
        <authorList>
            <person name="Xu L."/>
            <person name="Huang X.-X."/>
            <person name="Sun J.-Q."/>
        </authorList>
    </citation>
    <scope>NUCLEOTIDE SEQUENCE [LARGE SCALE GENOMIC DNA]</scope>
    <source>
        <strain evidence="2 3">DSM 27279</strain>
    </source>
</reference>
<dbReference type="InterPro" id="IPR008928">
    <property type="entry name" value="6-hairpin_glycosidase_sf"/>
</dbReference>
<proteinExistence type="predicted"/>
<name>A0A556AVE4_9BURK</name>
<sequence>MHLERLVASVSSFIKANPNERDCWQKAPALSGLMAWDDEAYRPLVKRWLDRAVATQKSDGNLSYGDWHTSSGGHIRSFTPLASETAALGAPLMEWHQRHPEPRYLDSAARQYQALCDAPRTRDGGIWSRGEGPELWIDFTYLMCPFMARYGKIASREDAVDEAFRQFEVHVRHLVDREFRLARHAWCEKPNHFPQSTFWARGNGWLLACCAELLDIAPEHAKAGFVRKVYGEVLGAMSSWQDASGYFFHVLDDPLSNLEASATLMYAYAGERAVQLGVEIEGMPHEAVRQSAIRAFTVVAGSVEDSGRVPGVAMVPGGPGVPFGWTLFGQGFFLLAARALREHLGKGELR</sequence>
<dbReference type="PANTHER" id="PTHR33886:SF8">
    <property type="entry name" value="UNSATURATED RHAMNOGALACTURONAN HYDROLASE (EUROFUNG)"/>
    <property type="match status" value="1"/>
</dbReference>
<dbReference type="Proteomes" id="UP000318405">
    <property type="component" value="Unassembled WGS sequence"/>
</dbReference>
<keyword evidence="3" id="KW-1185">Reference proteome</keyword>
<dbReference type="Pfam" id="PF07470">
    <property type="entry name" value="Glyco_hydro_88"/>
    <property type="match status" value="1"/>
</dbReference>
<dbReference type="SUPFAM" id="SSF48208">
    <property type="entry name" value="Six-hairpin glycosidases"/>
    <property type="match status" value="1"/>
</dbReference>
<organism evidence="2 3">
    <name type="scientific">Verticiella sediminum</name>
    <dbReference type="NCBI Taxonomy" id="1247510"/>
    <lineage>
        <taxon>Bacteria</taxon>
        <taxon>Pseudomonadati</taxon>
        <taxon>Pseudomonadota</taxon>
        <taxon>Betaproteobacteria</taxon>
        <taxon>Burkholderiales</taxon>
        <taxon>Alcaligenaceae</taxon>
        <taxon>Verticiella</taxon>
    </lineage>
</organism>
<evidence type="ECO:0000313" key="2">
    <source>
        <dbReference type="EMBL" id="TSH96923.1"/>
    </source>
</evidence>
<dbReference type="InterPro" id="IPR010905">
    <property type="entry name" value="Glyco_hydro_88"/>
</dbReference>
<dbReference type="GO" id="GO:0016787">
    <property type="term" value="F:hydrolase activity"/>
    <property type="evidence" value="ECO:0007669"/>
    <property type="project" value="UniProtKB-KW"/>
</dbReference>
<dbReference type="EMBL" id="VLTJ01000012">
    <property type="protein sequence ID" value="TSH96923.1"/>
    <property type="molecule type" value="Genomic_DNA"/>
</dbReference>
<dbReference type="RefSeq" id="WP_143947583.1">
    <property type="nucleotide sequence ID" value="NZ_BAABMB010000002.1"/>
</dbReference>
<evidence type="ECO:0000313" key="3">
    <source>
        <dbReference type="Proteomes" id="UP000318405"/>
    </source>
</evidence>
<accession>A0A556AVE4</accession>
<gene>
    <name evidence="2" type="ORF">FOZ76_07785</name>
</gene>
<dbReference type="Gene3D" id="1.50.10.10">
    <property type="match status" value="1"/>
</dbReference>
<dbReference type="InterPro" id="IPR012341">
    <property type="entry name" value="6hp_glycosidase-like_sf"/>
</dbReference>